<dbReference type="Gene3D" id="2.90.10.10">
    <property type="entry name" value="Bulb-type lectin domain"/>
    <property type="match status" value="1"/>
</dbReference>
<feature type="binding site" evidence="20">
    <location>
        <position position="523"/>
    </location>
    <ligand>
        <name>ATP</name>
        <dbReference type="ChEBI" id="CHEBI:30616"/>
    </ligand>
</feature>
<keyword evidence="15" id="KW-0675">Receptor</keyword>
<dbReference type="FunFam" id="3.30.200.20:FF:000178">
    <property type="entry name" value="serine/threonine-protein kinase PBS1-like"/>
    <property type="match status" value="1"/>
</dbReference>
<evidence type="ECO:0000259" key="23">
    <source>
        <dbReference type="PROSITE" id="PS50011"/>
    </source>
</evidence>
<dbReference type="Pfam" id="PF00069">
    <property type="entry name" value="Pkinase"/>
    <property type="match status" value="1"/>
</dbReference>
<keyword evidence="12 21" id="KW-1133">Transmembrane helix</keyword>
<keyword evidence="13 21" id="KW-0472">Membrane</keyword>
<dbReference type="PANTHER" id="PTHR47976">
    <property type="entry name" value="G-TYPE LECTIN S-RECEPTOR-LIKE SERINE/THREONINE-PROTEIN KINASE SD2-5"/>
    <property type="match status" value="1"/>
</dbReference>
<dbReference type="CDD" id="cd00028">
    <property type="entry name" value="B_lectin"/>
    <property type="match status" value="1"/>
</dbReference>
<dbReference type="EC" id="2.7.11.1" evidence="19"/>
<evidence type="ECO:0000256" key="17">
    <source>
        <dbReference type="ARBA" id="ARBA00047899"/>
    </source>
</evidence>
<keyword evidence="5 19" id="KW-0808">Transferase</keyword>
<dbReference type="GO" id="GO:0005524">
    <property type="term" value="F:ATP binding"/>
    <property type="evidence" value="ECO:0007669"/>
    <property type="project" value="UniProtKB-UniRule"/>
</dbReference>
<dbReference type="PROSITE" id="PS00108">
    <property type="entry name" value="PROTEIN_KINASE_ST"/>
    <property type="match status" value="1"/>
</dbReference>
<evidence type="ECO:0000256" key="7">
    <source>
        <dbReference type="ARBA" id="ARBA00022729"/>
    </source>
</evidence>
<dbReference type="PIRSF" id="PIRSF000641">
    <property type="entry name" value="SRK"/>
    <property type="match status" value="1"/>
</dbReference>
<dbReference type="PROSITE" id="PS00107">
    <property type="entry name" value="PROTEIN_KINASE_ATP"/>
    <property type="match status" value="1"/>
</dbReference>
<dbReference type="FunFam" id="1.10.510.10:FF:000248">
    <property type="entry name" value="S-receptor-like kinase 5"/>
    <property type="match status" value="1"/>
</dbReference>
<evidence type="ECO:0000256" key="8">
    <source>
        <dbReference type="ARBA" id="ARBA00022734"/>
    </source>
</evidence>
<sequence length="818" mass="89985">MGKHWSFFHVMGAFGLCIILWCKVCLAGTQYIGKVSPGFKGSQMTWIDKDGKFLVSKGGNFAFGFITTSNDTTKFLVGIIHMATSTVVWTANRALPVANSDNFVFDDKGNAFLQKDGTVVWSTDTGGKGVSSMELQDTGNLVLLGNDNSTIIWQSFSHPTDTLLPNQDFTEGMKLISEPNSNNLTHVLEIKSGVVVLTAGFRTPQPYWTMQKDSRKTTDKYGDEVASANISENSWRFYDKDKTLLWRFIFSQYVGTNQTWIAVLGNEGFITFSNLNSGGSNAASTTTIPQASCGAPESCEPYNICTGNQRCGCPSVIPSCKPGFVSPCGDSENSIELVKADDGLDYFALEYLQPFSKTDLAGCQTSCRGNCSCLAMFFHRSSGNCFLLDSIGSFEKSDADSGYVSYIKVSRDGSTGAGSGGSGSSNKHTIVVVVIVILTLLVICVLVFAGLRYYRKKQKLPESPRENSEEDNFLENLTGMPIRYSYKDLEAATNNFSVKLGQGGFGSVYKGVLPDGTQLAVKKLESIGQGKKEFRAEVSIIGSIHHLHLVRLRGFCADGTHRLLAYEYMANGSLDKWIFKKNKGEFMLDWDTRFNIALGTAKGLAYLHEDCDSKIVHCDIKPENVLLDDHFMAKVSDFGLAKLMNREQSHVFTTLRGTRGYLAPEWITNYAISEKSDVYSYGMVLLEIIGGRKNYDANESSEKSHFPTFAFKMMEEGKLRDIFDSELTIDVNDDRVQCAIKVALWCIQEDMAMRPSMTKVVQMLEGLCTVPKPPTCSHLGSRLFSTVFKSSSEGATSSGPSDCNSDTYLSAVRLSGPR</sequence>
<evidence type="ECO:0000256" key="6">
    <source>
        <dbReference type="ARBA" id="ARBA00022692"/>
    </source>
</evidence>
<dbReference type="InterPro" id="IPR008271">
    <property type="entry name" value="Ser/Thr_kinase_AS"/>
</dbReference>
<evidence type="ECO:0000256" key="12">
    <source>
        <dbReference type="ARBA" id="ARBA00022989"/>
    </source>
</evidence>
<comment type="catalytic activity">
    <reaction evidence="17 19">
        <text>L-threonyl-[protein] + ATP = O-phospho-L-threonyl-[protein] + ADP + H(+)</text>
        <dbReference type="Rhea" id="RHEA:46608"/>
        <dbReference type="Rhea" id="RHEA-COMP:11060"/>
        <dbReference type="Rhea" id="RHEA-COMP:11605"/>
        <dbReference type="ChEBI" id="CHEBI:15378"/>
        <dbReference type="ChEBI" id="CHEBI:30013"/>
        <dbReference type="ChEBI" id="CHEBI:30616"/>
        <dbReference type="ChEBI" id="CHEBI:61977"/>
        <dbReference type="ChEBI" id="CHEBI:456216"/>
        <dbReference type="EC" id="2.7.11.1"/>
    </reaction>
</comment>
<dbReference type="InterPro" id="IPR051343">
    <property type="entry name" value="G-type_lectin_kinases/EP1-like"/>
</dbReference>
<keyword evidence="9 19" id="KW-0547">Nucleotide-binding</keyword>
<gene>
    <name evidence="25" type="ORF">VNO77_10794</name>
</gene>
<dbReference type="GO" id="GO:0004674">
    <property type="term" value="F:protein serine/threonine kinase activity"/>
    <property type="evidence" value="ECO:0007669"/>
    <property type="project" value="UniProtKB-KW"/>
</dbReference>
<keyword evidence="2 19" id="KW-0723">Serine/threonine-protein kinase</keyword>
<keyword evidence="6 21" id="KW-0812">Transmembrane</keyword>
<dbReference type="InterPro" id="IPR001480">
    <property type="entry name" value="Bulb-type_lectin_dom"/>
</dbReference>
<feature type="domain" description="Bulb-type lectin" evidence="24">
    <location>
        <begin position="39"/>
        <end position="156"/>
    </location>
</feature>
<evidence type="ECO:0000256" key="9">
    <source>
        <dbReference type="ARBA" id="ARBA00022741"/>
    </source>
</evidence>
<dbReference type="InterPro" id="IPR017441">
    <property type="entry name" value="Protein_kinase_ATP_BS"/>
</dbReference>
<dbReference type="Gene3D" id="1.10.510.10">
    <property type="entry name" value="Transferase(Phosphotransferase) domain 1"/>
    <property type="match status" value="1"/>
</dbReference>
<dbReference type="CDD" id="cd14066">
    <property type="entry name" value="STKc_IRAK"/>
    <property type="match status" value="1"/>
</dbReference>
<dbReference type="PROSITE" id="PS50927">
    <property type="entry name" value="BULB_LECTIN"/>
    <property type="match status" value="1"/>
</dbReference>
<evidence type="ECO:0000256" key="11">
    <source>
        <dbReference type="ARBA" id="ARBA00022840"/>
    </source>
</evidence>
<feature type="chain" id="PRO_5042846357" description="Receptor-like serine/threonine-protein kinase" evidence="22">
    <location>
        <begin position="28"/>
        <end position="818"/>
    </location>
</feature>
<evidence type="ECO:0000256" key="22">
    <source>
        <dbReference type="SAM" id="SignalP"/>
    </source>
</evidence>
<keyword evidence="3" id="KW-0245">EGF-like domain</keyword>
<keyword evidence="4" id="KW-0597">Phosphoprotein</keyword>
<evidence type="ECO:0000256" key="10">
    <source>
        <dbReference type="ARBA" id="ARBA00022777"/>
    </source>
</evidence>
<keyword evidence="10 19" id="KW-0418">Kinase</keyword>
<evidence type="ECO:0000256" key="2">
    <source>
        <dbReference type="ARBA" id="ARBA00022527"/>
    </source>
</evidence>
<dbReference type="InterPro" id="IPR000719">
    <property type="entry name" value="Prot_kinase_dom"/>
</dbReference>
<accession>A0AAN9MEJ4</accession>
<evidence type="ECO:0000256" key="18">
    <source>
        <dbReference type="ARBA" id="ARBA00048679"/>
    </source>
</evidence>
<evidence type="ECO:0000259" key="24">
    <source>
        <dbReference type="PROSITE" id="PS50927"/>
    </source>
</evidence>
<keyword evidence="14" id="KW-1015">Disulfide bond</keyword>
<comment type="catalytic activity">
    <reaction evidence="18 19">
        <text>L-seryl-[protein] + ATP = O-phospho-L-seryl-[protein] + ADP + H(+)</text>
        <dbReference type="Rhea" id="RHEA:17989"/>
        <dbReference type="Rhea" id="RHEA-COMP:9863"/>
        <dbReference type="Rhea" id="RHEA-COMP:11604"/>
        <dbReference type="ChEBI" id="CHEBI:15378"/>
        <dbReference type="ChEBI" id="CHEBI:29999"/>
        <dbReference type="ChEBI" id="CHEBI:30616"/>
        <dbReference type="ChEBI" id="CHEBI:83421"/>
        <dbReference type="ChEBI" id="CHEBI:456216"/>
        <dbReference type="EC" id="2.7.11.1"/>
    </reaction>
</comment>
<comment type="caution">
    <text evidence="25">The sequence shown here is derived from an EMBL/GenBank/DDBJ whole genome shotgun (WGS) entry which is preliminary data.</text>
</comment>
<dbReference type="Pfam" id="PF01453">
    <property type="entry name" value="B_lectin"/>
    <property type="match status" value="1"/>
</dbReference>
<evidence type="ECO:0000256" key="13">
    <source>
        <dbReference type="ARBA" id="ARBA00023136"/>
    </source>
</evidence>
<dbReference type="FunFam" id="2.90.10.10:FF:000008">
    <property type="entry name" value="Serine/threonine-protein kinase"/>
    <property type="match status" value="1"/>
</dbReference>
<protein>
    <recommendedName>
        <fullName evidence="19">Receptor-like serine/threonine-protein kinase</fullName>
        <ecNumber evidence="19">2.7.11.1</ecNumber>
    </recommendedName>
</protein>
<evidence type="ECO:0000256" key="15">
    <source>
        <dbReference type="ARBA" id="ARBA00023170"/>
    </source>
</evidence>
<dbReference type="Gene3D" id="3.30.200.20">
    <property type="entry name" value="Phosphorylase Kinase, domain 1"/>
    <property type="match status" value="1"/>
</dbReference>
<evidence type="ECO:0000256" key="16">
    <source>
        <dbReference type="ARBA" id="ARBA00023180"/>
    </source>
</evidence>
<comment type="subcellular location">
    <subcellularLocation>
        <location evidence="1">Membrane</location>
        <topology evidence="1">Single-pass type I membrane protein</topology>
    </subcellularLocation>
</comment>
<feature type="transmembrane region" description="Helical" evidence="21">
    <location>
        <begin position="430"/>
        <end position="451"/>
    </location>
</feature>
<keyword evidence="16" id="KW-0325">Glycoprotein</keyword>
<evidence type="ECO:0000313" key="25">
    <source>
        <dbReference type="EMBL" id="KAK7351384.1"/>
    </source>
</evidence>
<evidence type="ECO:0000256" key="20">
    <source>
        <dbReference type="PROSITE-ProRule" id="PRU10141"/>
    </source>
</evidence>
<proteinExistence type="inferred from homology"/>
<organism evidence="25 26">
    <name type="scientific">Canavalia gladiata</name>
    <name type="common">Sword bean</name>
    <name type="synonym">Dolichos gladiatus</name>
    <dbReference type="NCBI Taxonomy" id="3824"/>
    <lineage>
        <taxon>Eukaryota</taxon>
        <taxon>Viridiplantae</taxon>
        <taxon>Streptophyta</taxon>
        <taxon>Embryophyta</taxon>
        <taxon>Tracheophyta</taxon>
        <taxon>Spermatophyta</taxon>
        <taxon>Magnoliopsida</taxon>
        <taxon>eudicotyledons</taxon>
        <taxon>Gunneridae</taxon>
        <taxon>Pentapetalae</taxon>
        <taxon>rosids</taxon>
        <taxon>fabids</taxon>
        <taxon>Fabales</taxon>
        <taxon>Fabaceae</taxon>
        <taxon>Papilionoideae</taxon>
        <taxon>50 kb inversion clade</taxon>
        <taxon>NPAAA clade</taxon>
        <taxon>indigoferoid/millettioid clade</taxon>
        <taxon>Phaseoleae</taxon>
        <taxon>Canavalia</taxon>
    </lineage>
</organism>
<dbReference type="InterPro" id="IPR024171">
    <property type="entry name" value="SRK-like_kinase"/>
</dbReference>
<dbReference type="SMART" id="SM00220">
    <property type="entry name" value="S_TKc"/>
    <property type="match status" value="1"/>
</dbReference>
<evidence type="ECO:0000256" key="1">
    <source>
        <dbReference type="ARBA" id="ARBA00004479"/>
    </source>
</evidence>
<dbReference type="InterPro" id="IPR036426">
    <property type="entry name" value="Bulb-type_lectin_dom_sf"/>
</dbReference>
<evidence type="ECO:0000256" key="5">
    <source>
        <dbReference type="ARBA" id="ARBA00022679"/>
    </source>
</evidence>
<dbReference type="SMART" id="SM00108">
    <property type="entry name" value="B_lectin"/>
    <property type="match status" value="1"/>
</dbReference>
<evidence type="ECO:0000256" key="4">
    <source>
        <dbReference type="ARBA" id="ARBA00022553"/>
    </source>
</evidence>
<dbReference type="Proteomes" id="UP001367508">
    <property type="component" value="Unassembled WGS sequence"/>
</dbReference>
<dbReference type="InterPro" id="IPR011009">
    <property type="entry name" value="Kinase-like_dom_sf"/>
</dbReference>
<evidence type="ECO:0000313" key="26">
    <source>
        <dbReference type="Proteomes" id="UP001367508"/>
    </source>
</evidence>
<comment type="similarity">
    <text evidence="19">Belongs to the protein kinase superfamily. Ser/Thr protein kinase family.</text>
</comment>
<dbReference type="GO" id="GO:0030246">
    <property type="term" value="F:carbohydrate binding"/>
    <property type="evidence" value="ECO:0007669"/>
    <property type="project" value="UniProtKB-KW"/>
</dbReference>
<dbReference type="GO" id="GO:0016020">
    <property type="term" value="C:membrane"/>
    <property type="evidence" value="ECO:0007669"/>
    <property type="project" value="UniProtKB-SubCell"/>
</dbReference>
<dbReference type="EMBL" id="JAYMYQ010000002">
    <property type="protein sequence ID" value="KAK7351384.1"/>
    <property type="molecule type" value="Genomic_DNA"/>
</dbReference>
<keyword evidence="11 19" id="KW-0067">ATP-binding</keyword>
<dbReference type="AlphaFoldDB" id="A0AAN9MEJ4"/>
<dbReference type="SUPFAM" id="SSF51110">
    <property type="entry name" value="alpha-D-mannose-specific plant lectins"/>
    <property type="match status" value="1"/>
</dbReference>
<dbReference type="PROSITE" id="PS50011">
    <property type="entry name" value="PROTEIN_KINASE_DOM"/>
    <property type="match status" value="1"/>
</dbReference>
<dbReference type="SUPFAM" id="SSF56112">
    <property type="entry name" value="Protein kinase-like (PK-like)"/>
    <property type="match status" value="1"/>
</dbReference>
<name>A0AAN9MEJ4_CANGL</name>
<reference evidence="25 26" key="1">
    <citation type="submission" date="2024-01" db="EMBL/GenBank/DDBJ databases">
        <title>The genomes of 5 underutilized Papilionoideae crops provide insights into root nodulation and disease resistanc.</title>
        <authorList>
            <person name="Jiang F."/>
        </authorList>
    </citation>
    <scope>NUCLEOTIDE SEQUENCE [LARGE SCALE GENOMIC DNA]</scope>
    <source>
        <strain evidence="25">LVBAO_FW01</strain>
        <tissue evidence="25">Leaves</tissue>
    </source>
</reference>
<feature type="domain" description="Protein kinase" evidence="23">
    <location>
        <begin position="494"/>
        <end position="767"/>
    </location>
</feature>
<keyword evidence="7 22" id="KW-0732">Signal</keyword>
<evidence type="ECO:0000256" key="19">
    <source>
        <dbReference type="PIRNR" id="PIRNR000641"/>
    </source>
</evidence>
<evidence type="ECO:0000256" key="14">
    <source>
        <dbReference type="ARBA" id="ARBA00023157"/>
    </source>
</evidence>
<evidence type="ECO:0000256" key="21">
    <source>
        <dbReference type="SAM" id="Phobius"/>
    </source>
</evidence>
<keyword evidence="8" id="KW-0430">Lectin</keyword>
<evidence type="ECO:0000256" key="3">
    <source>
        <dbReference type="ARBA" id="ARBA00022536"/>
    </source>
</evidence>
<keyword evidence="26" id="KW-1185">Reference proteome</keyword>
<dbReference type="PANTHER" id="PTHR47976:SF114">
    <property type="entry name" value="RECEPTOR-LIKE SERINE_THREONINE-PROTEIN KINASE"/>
    <property type="match status" value="1"/>
</dbReference>
<feature type="signal peptide" evidence="22">
    <location>
        <begin position="1"/>
        <end position="27"/>
    </location>
</feature>